<keyword evidence="2" id="KW-1133">Transmembrane helix</keyword>
<evidence type="ECO:0000256" key="1">
    <source>
        <dbReference type="SAM" id="Coils"/>
    </source>
</evidence>
<evidence type="ECO:0000256" key="2">
    <source>
        <dbReference type="SAM" id="Phobius"/>
    </source>
</evidence>
<feature type="coiled-coil region" evidence="1">
    <location>
        <begin position="232"/>
        <end position="306"/>
    </location>
</feature>
<keyword evidence="1" id="KW-0175">Coiled coil</keyword>
<gene>
    <name evidence="3" type="ORF">ENJ51_10115</name>
</gene>
<evidence type="ECO:0000313" key="3">
    <source>
        <dbReference type="EMBL" id="HFC93154.1"/>
    </source>
</evidence>
<dbReference type="AlphaFoldDB" id="A0A7V2WVT7"/>
<proteinExistence type="predicted"/>
<name>A0A7V2WVT7_LEUMU</name>
<comment type="caution">
    <text evidence="3">The sequence shown here is derived from an EMBL/GenBank/DDBJ whole genome shotgun (WGS) entry which is preliminary data.</text>
</comment>
<dbReference type="EMBL" id="DRMS01000379">
    <property type="protein sequence ID" value="HFC93154.1"/>
    <property type="molecule type" value="Genomic_DNA"/>
</dbReference>
<organism evidence="3">
    <name type="scientific">Leucothrix mucor</name>
    <dbReference type="NCBI Taxonomy" id="45248"/>
    <lineage>
        <taxon>Bacteria</taxon>
        <taxon>Pseudomonadati</taxon>
        <taxon>Pseudomonadota</taxon>
        <taxon>Gammaproteobacteria</taxon>
        <taxon>Thiotrichales</taxon>
        <taxon>Thiotrichaceae</taxon>
        <taxon>Leucothrix</taxon>
    </lineage>
</organism>
<reference evidence="3" key="1">
    <citation type="journal article" date="2020" name="mSystems">
        <title>Genome- and Community-Level Interaction Insights into Carbon Utilization and Element Cycling Functions of Hydrothermarchaeota in Hydrothermal Sediment.</title>
        <authorList>
            <person name="Zhou Z."/>
            <person name="Liu Y."/>
            <person name="Xu W."/>
            <person name="Pan J."/>
            <person name="Luo Z.H."/>
            <person name="Li M."/>
        </authorList>
    </citation>
    <scope>NUCLEOTIDE SEQUENCE [LARGE SCALE GENOMIC DNA]</scope>
    <source>
        <strain evidence="3">HyVt-493</strain>
    </source>
</reference>
<keyword evidence="2" id="KW-0812">Transmembrane</keyword>
<sequence length="424" mass="48001">MRRVLFQVGANFILAGVVTATANESLTILPPDSSDLITIFEVVVAGIVASAITLALLVLFIGQWTGRKQTAAIKTIREKIEKNEDIIQSSVVNVDENTAKIQQLLNTIEKKSAAITSKQHQAWIHAEDIEEMLEETAEYTSELQQNTESVNQRINQIQIYWDEQLTDTADVVERVQSTLKQGLERVESGLEELQQSENQSRAIAQKIVDAYSRQAVALSENSSTSNDIKQNLQKAFKESTHLLQQLDEHKENANKAFQHFNNKLGNYESQAYEQFDSAFQATDIASRELTANVNESRQRIDNLRRYESEGRTIKLQASEHLESMNNKSTKQFATTLENTQQMFTALQNDVQDAQYTLDTLRKIKKETTADLEEKPILLEEAFTSDQIHSESKTDIIKEKIEQQAISGDSTLVPLFSFLNKEKKK</sequence>
<protein>
    <submittedName>
        <fullName evidence="3">Uncharacterized protein</fullName>
    </submittedName>
</protein>
<dbReference type="Proteomes" id="UP000885750">
    <property type="component" value="Unassembled WGS sequence"/>
</dbReference>
<accession>A0A7V2WVT7</accession>
<feature type="transmembrane region" description="Helical" evidence="2">
    <location>
        <begin position="36"/>
        <end position="61"/>
    </location>
</feature>
<keyword evidence="2" id="KW-0472">Membrane</keyword>